<evidence type="ECO:0000313" key="1">
    <source>
        <dbReference type="EMBL" id="QJR43264.1"/>
    </source>
</evidence>
<dbReference type="AlphaFoldDB" id="A0A6M4J8G5"/>
<reference evidence="1 2" key="1">
    <citation type="submission" date="2020-05" db="EMBL/GenBank/DDBJ databases">
        <title>Novel Mycoplasma species detected in Mirounga angustirostris (northern elephant seal) from the USA.</title>
        <authorList>
            <person name="Volokhov D.V."/>
        </authorList>
    </citation>
    <scope>NUCLEOTIDE SEQUENCE [LARGE SCALE GENOMIC DNA]</scope>
    <source>
        <strain evidence="1 2">Mirounga ES2806-GEN</strain>
    </source>
</reference>
<gene>
    <name evidence="1" type="ORF">HLA87_00365</name>
</gene>
<accession>A0A6M4J8G5</accession>
<organism evidence="1 2">
    <name type="scientific">Mycoplasma miroungigenitalium</name>
    <dbReference type="NCBI Taxonomy" id="754515"/>
    <lineage>
        <taxon>Bacteria</taxon>
        <taxon>Bacillati</taxon>
        <taxon>Mycoplasmatota</taxon>
        <taxon>Mollicutes</taxon>
        <taxon>Mycoplasmataceae</taxon>
        <taxon>Mycoplasma</taxon>
    </lineage>
</organism>
<dbReference type="Proteomes" id="UP000500686">
    <property type="component" value="Chromosome"/>
</dbReference>
<evidence type="ECO:0000313" key="2">
    <source>
        <dbReference type="Proteomes" id="UP000500686"/>
    </source>
</evidence>
<dbReference type="RefSeq" id="WP_171110822.1">
    <property type="nucleotide sequence ID" value="NZ_CP053096.1"/>
</dbReference>
<dbReference type="EMBL" id="CP053096">
    <property type="protein sequence ID" value="QJR43264.1"/>
    <property type="molecule type" value="Genomic_DNA"/>
</dbReference>
<sequence length="57" mass="6347">MRKSHHFVDHTIPAKANITPAAIKAVIAKINRLYLSVLITLEIVAINPKPKTAKLLY</sequence>
<keyword evidence="2" id="KW-1185">Reference proteome</keyword>
<protein>
    <submittedName>
        <fullName evidence="1">Uncharacterized protein</fullName>
    </submittedName>
</protein>
<dbReference type="KEGG" id="mmir:HLA87_00365"/>
<name>A0A6M4J8G5_9MOLU</name>
<proteinExistence type="predicted"/>